<dbReference type="GO" id="GO:0015658">
    <property type="term" value="F:branched-chain amino acid transmembrane transporter activity"/>
    <property type="evidence" value="ECO:0007669"/>
    <property type="project" value="InterPro"/>
</dbReference>
<dbReference type="AlphaFoldDB" id="A0A4R5ALZ8"/>
<evidence type="ECO:0000256" key="5">
    <source>
        <dbReference type="ARBA" id="ARBA00023136"/>
    </source>
</evidence>
<feature type="transmembrane region" description="Helical" evidence="7">
    <location>
        <begin position="12"/>
        <end position="33"/>
    </location>
</feature>
<feature type="compositionally biased region" description="Polar residues" evidence="6">
    <location>
        <begin position="334"/>
        <end position="350"/>
    </location>
</feature>
<dbReference type="Pfam" id="PF02653">
    <property type="entry name" value="BPD_transp_2"/>
    <property type="match status" value="1"/>
</dbReference>
<feature type="transmembrane region" description="Helical" evidence="7">
    <location>
        <begin position="40"/>
        <end position="56"/>
    </location>
</feature>
<dbReference type="PANTHER" id="PTHR30482">
    <property type="entry name" value="HIGH-AFFINITY BRANCHED-CHAIN AMINO ACID TRANSPORT SYSTEM PERMEASE"/>
    <property type="match status" value="1"/>
</dbReference>
<dbReference type="PANTHER" id="PTHR30482:SF17">
    <property type="entry name" value="ABC TRANSPORTER ATP-BINDING PROTEIN"/>
    <property type="match status" value="1"/>
</dbReference>
<keyword evidence="9" id="KW-1185">Reference proteome</keyword>
<keyword evidence="5 7" id="KW-0472">Membrane</keyword>
<dbReference type="EMBL" id="SMLB01000002">
    <property type="protein sequence ID" value="TDD72616.1"/>
    <property type="molecule type" value="Genomic_DNA"/>
</dbReference>
<keyword evidence="4 7" id="KW-1133">Transmembrane helix</keyword>
<organism evidence="8 9">
    <name type="scientific">Jiangella aurantiaca</name>
    <dbReference type="NCBI Taxonomy" id="2530373"/>
    <lineage>
        <taxon>Bacteria</taxon>
        <taxon>Bacillati</taxon>
        <taxon>Actinomycetota</taxon>
        <taxon>Actinomycetes</taxon>
        <taxon>Jiangellales</taxon>
        <taxon>Jiangellaceae</taxon>
        <taxon>Jiangella</taxon>
    </lineage>
</organism>
<feature type="transmembrane region" description="Helical" evidence="7">
    <location>
        <begin position="248"/>
        <end position="276"/>
    </location>
</feature>
<evidence type="ECO:0000256" key="6">
    <source>
        <dbReference type="SAM" id="MobiDB-lite"/>
    </source>
</evidence>
<evidence type="ECO:0000256" key="7">
    <source>
        <dbReference type="SAM" id="Phobius"/>
    </source>
</evidence>
<proteinExistence type="predicted"/>
<evidence type="ECO:0000313" key="9">
    <source>
        <dbReference type="Proteomes" id="UP000295217"/>
    </source>
</evidence>
<comment type="caution">
    <text evidence="8">The sequence shown here is derived from an EMBL/GenBank/DDBJ whole genome shotgun (WGS) entry which is preliminary data.</text>
</comment>
<name>A0A4R5ALZ8_9ACTN</name>
<dbReference type="Proteomes" id="UP000295217">
    <property type="component" value="Unassembled WGS sequence"/>
</dbReference>
<keyword evidence="2" id="KW-1003">Cell membrane</keyword>
<dbReference type="GO" id="GO:0005886">
    <property type="term" value="C:plasma membrane"/>
    <property type="evidence" value="ECO:0007669"/>
    <property type="project" value="UniProtKB-SubCell"/>
</dbReference>
<feature type="transmembrane region" description="Helical" evidence="7">
    <location>
        <begin position="62"/>
        <end position="80"/>
    </location>
</feature>
<evidence type="ECO:0000313" key="8">
    <source>
        <dbReference type="EMBL" id="TDD72616.1"/>
    </source>
</evidence>
<feature type="transmembrane region" description="Helical" evidence="7">
    <location>
        <begin position="296"/>
        <end position="319"/>
    </location>
</feature>
<gene>
    <name evidence="8" type="ORF">E1262_01775</name>
</gene>
<dbReference type="InterPro" id="IPR043428">
    <property type="entry name" value="LivM-like"/>
</dbReference>
<feature type="transmembrane region" description="Helical" evidence="7">
    <location>
        <begin position="121"/>
        <end position="142"/>
    </location>
</feature>
<keyword evidence="3 7" id="KW-0812">Transmembrane</keyword>
<sequence length="357" mass="37911">MNLRERLTGETLALAGLVLILVLLPSLATAFFVNFVMTQTLILGLAAATIVFLAKYGGMTSLAQLLMFGIAGFMFGNAALDGGARGLNLGWHPWAAVGFAILVTTLAAFLLGAIASRTTGIYFLMLTLVYGVIGYFVFAQIVEISGPGGITSIQRPDLLGPPVRLYYAGLLLSVVVYAGFRTIRRTAFGLALQGVRDDPIRMASLGFNVPLHRTLAFTLAGFVAGLAGLLNVWWNGQIDPASISIGPTLILLIIAVIGGISSLEGAWLGAFVYVLVFTYLRDLPFVDRIGITEARFNTVIGVIVLAIMVLSPEGLTGIVQRLRGRLRRRAATEPTASTGGSLPVHTTTQKELGGTRS</sequence>
<evidence type="ECO:0000256" key="3">
    <source>
        <dbReference type="ARBA" id="ARBA00022692"/>
    </source>
</evidence>
<dbReference type="RefSeq" id="WP_132101332.1">
    <property type="nucleotide sequence ID" value="NZ_SMLB01000002.1"/>
</dbReference>
<evidence type="ECO:0000256" key="1">
    <source>
        <dbReference type="ARBA" id="ARBA00004651"/>
    </source>
</evidence>
<dbReference type="OrthoDB" id="9814461at2"/>
<accession>A0A4R5ALZ8</accession>
<feature type="transmembrane region" description="Helical" evidence="7">
    <location>
        <begin position="163"/>
        <end position="180"/>
    </location>
</feature>
<dbReference type="CDD" id="cd06581">
    <property type="entry name" value="TM_PBP1_LivM_like"/>
    <property type="match status" value="1"/>
</dbReference>
<comment type="subcellular location">
    <subcellularLocation>
        <location evidence="1">Cell membrane</location>
        <topology evidence="1">Multi-pass membrane protein</topology>
    </subcellularLocation>
</comment>
<feature type="region of interest" description="Disordered" evidence="6">
    <location>
        <begin position="330"/>
        <end position="357"/>
    </location>
</feature>
<dbReference type="InterPro" id="IPR001851">
    <property type="entry name" value="ABC_transp_permease"/>
</dbReference>
<reference evidence="8 9" key="1">
    <citation type="submission" date="2019-02" db="EMBL/GenBank/DDBJ databases">
        <title>Draft genome sequences of novel Actinobacteria.</title>
        <authorList>
            <person name="Sahin N."/>
            <person name="Ay H."/>
            <person name="Saygin H."/>
        </authorList>
    </citation>
    <scope>NUCLEOTIDE SEQUENCE [LARGE SCALE GENOMIC DNA]</scope>
    <source>
        <strain evidence="8 9">8K307</strain>
    </source>
</reference>
<evidence type="ECO:0000256" key="4">
    <source>
        <dbReference type="ARBA" id="ARBA00022989"/>
    </source>
</evidence>
<evidence type="ECO:0000256" key="2">
    <source>
        <dbReference type="ARBA" id="ARBA00022475"/>
    </source>
</evidence>
<protein>
    <submittedName>
        <fullName evidence="8">Branched-chain amino acid ABC transporter permease</fullName>
    </submittedName>
</protein>
<feature type="transmembrane region" description="Helical" evidence="7">
    <location>
        <begin position="215"/>
        <end position="236"/>
    </location>
</feature>
<feature type="transmembrane region" description="Helical" evidence="7">
    <location>
        <begin position="92"/>
        <end position="115"/>
    </location>
</feature>